<keyword evidence="1" id="KW-0472">Membrane</keyword>
<sequence>MKQQSMDAQAGQGGGTTRRRFGLELAGTAAAVFAAPAVLRGRNLNDKMNIAIIGAGGRGAANLDGVSSENITALCDVFEPAVEQAGSQFPKARRFRDFRRVFDHSAEFDAVVVSTCEHTHAFATLPALQLGKHVYCEKPLSYNVWEARVIREAAEKAKVATQMGTQIHAGDNYRRVVELIQAGAIGPVTEAHVWVGRAWGRQSAEDARRNQDIVHVEERPTGSSPIPKGLDWDLWLGPAPARPFHEVYFPGPKWYRWWDFGNGTMSDLGSHWIDLPFWALKLKSPATIEAFGPPPHPEIAPASMKVVYEYAGHDQAPPLTLTWYQGADKPKAFHDGTIPKWDSGVLFVGSKGMLLADYGRLKLLPEKEFQGFIAPAQVFPKSLGHHAEWIHACKTGGKALCDFAYSGWLTEANHLGNVAYRTGKKLEWDAAKLQASNAPEAEPFLRREYRKGWKLA</sequence>
<dbReference type="Gene3D" id="3.30.360.10">
    <property type="entry name" value="Dihydrodipicolinate Reductase, domain 2"/>
    <property type="match status" value="1"/>
</dbReference>
<keyword evidence="5" id="KW-1185">Reference proteome</keyword>
<dbReference type="PANTHER" id="PTHR43818:SF10">
    <property type="entry name" value="NADH-DEPENDENT DEHYDROGENASE-RELATED"/>
    <property type="match status" value="1"/>
</dbReference>
<dbReference type="KEGG" id="pbor:BSF38_02138"/>
<dbReference type="SUPFAM" id="SSF51735">
    <property type="entry name" value="NAD(P)-binding Rossmann-fold domains"/>
    <property type="match status" value="1"/>
</dbReference>
<keyword evidence="1" id="KW-0812">Transmembrane</keyword>
<evidence type="ECO:0000256" key="1">
    <source>
        <dbReference type="SAM" id="Phobius"/>
    </source>
</evidence>
<dbReference type="InterPro" id="IPR000683">
    <property type="entry name" value="Gfo/Idh/MocA-like_OxRdtase_N"/>
</dbReference>
<organism evidence="4 5">
    <name type="scientific">Paludisphaera borealis</name>
    <dbReference type="NCBI Taxonomy" id="1387353"/>
    <lineage>
        <taxon>Bacteria</taxon>
        <taxon>Pseudomonadati</taxon>
        <taxon>Planctomycetota</taxon>
        <taxon>Planctomycetia</taxon>
        <taxon>Isosphaerales</taxon>
        <taxon>Isosphaeraceae</taxon>
        <taxon>Paludisphaera</taxon>
    </lineage>
</organism>
<evidence type="ECO:0008006" key="6">
    <source>
        <dbReference type="Google" id="ProtNLM"/>
    </source>
</evidence>
<feature type="domain" description="Gfo/Idh/MocA-like oxidoreductase bacterial type C-terminal" evidence="3">
    <location>
        <begin position="223"/>
        <end position="312"/>
    </location>
</feature>
<reference evidence="5" key="1">
    <citation type="submission" date="2016-12" db="EMBL/GenBank/DDBJ databases">
        <title>Comparative genomics of four Isosphaeraceae planctomycetes: a common pool of plasmids and glycoside hydrolase genes.</title>
        <authorList>
            <person name="Ivanova A."/>
        </authorList>
    </citation>
    <scope>NUCLEOTIDE SEQUENCE [LARGE SCALE GENOMIC DNA]</scope>
    <source>
        <strain evidence="5">PX4</strain>
    </source>
</reference>
<dbReference type="Pfam" id="PF01408">
    <property type="entry name" value="GFO_IDH_MocA"/>
    <property type="match status" value="1"/>
</dbReference>
<dbReference type="SUPFAM" id="SSF55347">
    <property type="entry name" value="Glyceraldehyde-3-phosphate dehydrogenase-like, C-terminal domain"/>
    <property type="match status" value="1"/>
</dbReference>
<dbReference type="Gene3D" id="3.40.50.720">
    <property type="entry name" value="NAD(P)-binding Rossmann-like Domain"/>
    <property type="match status" value="1"/>
</dbReference>
<dbReference type="Pfam" id="PF19051">
    <property type="entry name" value="GFO_IDH_MocA_C2"/>
    <property type="match status" value="1"/>
</dbReference>
<dbReference type="InterPro" id="IPR050463">
    <property type="entry name" value="Gfo/Idh/MocA_oxidrdct_glycsds"/>
</dbReference>
<evidence type="ECO:0000259" key="2">
    <source>
        <dbReference type="Pfam" id="PF01408"/>
    </source>
</evidence>
<keyword evidence="1" id="KW-1133">Transmembrane helix</keyword>
<gene>
    <name evidence="4" type="primary">iolG_10</name>
    <name evidence="4" type="ORF">BSF38_02138</name>
</gene>
<evidence type="ECO:0000313" key="5">
    <source>
        <dbReference type="Proteomes" id="UP000186309"/>
    </source>
</evidence>
<evidence type="ECO:0000313" key="4">
    <source>
        <dbReference type="EMBL" id="APW60654.1"/>
    </source>
</evidence>
<evidence type="ECO:0000259" key="3">
    <source>
        <dbReference type="Pfam" id="PF19051"/>
    </source>
</evidence>
<dbReference type="InterPro" id="IPR036291">
    <property type="entry name" value="NAD(P)-bd_dom_sf"/>
</dbReference>
<keyword evidence="4" id="KW-0560">Oxidoreductase</keyword>
<feature type="transmembrane region" description="Helical" evidence="1">
    <location>
        <begin position="21"/>
        <end position="39"/>
    </location>
</feature>
<feature type="domain" description="Gfo/Idh/MocA-like oxidoreductase N-terminal" evidence="2">
    <location>
        <begin position="48"/>
        <end position="164"/>
    </location>
</feature>
<dbReference type="EMBL" id="CP019082">
    <property type="protein sequence ID" value="APW60654.1"/>
    <property type="molecule type" value="Genomic_DNA"/>
</dbReference>
<name>A0A1U7CNY9_9BACT</name>
<dbReference type="GO" id="GO:0000166">
    <property type="term" value="F:nucleotide binding"/>
    <property type="evidence" value="ECO:0007669"/>
    <property type="project" value="InterPro"/>
</dbReference>
<dbReference type="PANTHER" id="PTHR43818">
    <property type="entry name" value="BCDNA.GH03377"/>
    <property type="match status" value="1"/>
</dbReference>
<dbReference type="Proteomes" id="UP000186309">
    <property type="component" value="Chromosome"/>
</dbReference>
<dbReference type="GO" id="GO:0016491">
    <property type="term" value="F:oxidoreductase activity"/>
    <property type="evidence" value="ECO:0007669"/>
    <property type="project" value="UniProtKB-KW"/>
</dbReference>
<dbReference type="STRING" id="1387353.BSF38_02138"/>
<dbReference type="InterPro" id="IPR043906">
    <property type="entry name" value="Gfo/Idh/MocA_OxRdtase_bact_C"/>
</dbReference>
<dbReference type="AlphaFoldDB" id="A0A1U7CNY9"/>
<proteinExistence type="predicted"/>
<protein>
    <recommendedName>
        <fullName evidence="6">Inositol 2-dehydrogenase</fullName>
    </recommendedName>
</protein>
<accession>A0A1U7CNY9</accession>